<dbReference type="AlphaFoldDB" id="A0A6M0SPZ6"/>
<dbReference type="InterPro" id="IPR036388">
    <property type="entry name" value="WH-like_DNA-bd_sf"/>
</dbReference>
<organism evidence="1 2">
    <name type="scientific">Clostridium botulinum</name>
    <dbReference type="NCBI Taxonomy" id="1491"/>
    <lineage>
        <taxon>Bacteria</taxon>
        <taxon>Bacillati</taxon>
        <taxon>Bacillota</taxon>
        <taxon>Clostridia</taxon>
        <taxon>Eubacteriales</taxon>
        <taxon>Clostridiaceae</taxon>
        <taxon>Clostridium</taxon>
    </lineage>
</organism>
<reference evidence="1 2" key="1">
    <citation type="submission" date="2019-02" db="EMBL/GenBank/DDBJ databases">
        <title>Genome sequencing of Clostridium botulinum clinical isolates.</title>
        <authorList>
            <person name="Brunt J."/>
            <person name="Van Vliet A.H.M."/>
            <person name="Stringer S.C."/>
            <person name="Grant K.A."/>
            <person name="Carter A.C."/>
            <person name="Peck M.W."/>
        </authorList>
    </citation>
    <scope>NUCLEOTIDE SEQUENCE [LARGE SCALE GENOMIC DNA]</scope>
    <source>
        <strain evidence="1 2">H113700579</strain>
    </source>
</reference>
<gene>
    <name evidence="1" type="ORF">EXM65_12675</name>
</gene>
<name>A0A6M0SPZ6_CLOBO</name>
<dbReference type="RefSeq" id="WP_222651789.1">
    <property type="nucleotide sequence ID" value="NZ_JACBCJ010000007.1"/>
</dbReference>
<dbReference type="Proteomes" id="UP000472355">
    <property type="component" value="Unassembled WGS sequence"/>
</dbReference>
<proteinExistence type="predicted"/>
<dbReference type="Gene3D" id="1.10.10.10">
    <property type="entry name" value="Winged helix-like DNA-binding domain superfamily/Winged helix DNA-binding domain"/>
    <property type="match status" value="1"/>
</dbReference>
<protein>
    <submittedName>
        <fullName evidence="1">Helix-turn-helix domain-containing protein</fullName>
    </submittedName>
</protein>
<dbReference type="EMBL" id="SGKU01000037">
    <property type="protein sequence ID" value="NFA43403.1"/>
    <property type="molecule type" value="Genomic_DNA"/>
</dbReference>
<sequence>MEDSREIIIDFDKSALFVPFHISLMENEKYNTNEKMVYMALKSFCINATACYPNQAKIMKRAGIKSNKTLTTILNSLEEKGVILVVPEFDNNNRRKSNTYYLAKYNTDIGDFVNDSLDVVRNKKVVADAQAEHLKQGIRKKA</sequence>
<accession>A0A6M0SPZ6</accession>
<comment type="caution">
    <text evidence="1">The sequence shown here is derived from an EMBL/GenBank/DDBJ whole genome shotgun (WGS) entry which is preliminary data.</text>
</comment>
<evidence type="ECO:0000313" key="2">
    <source>
        <dbReference type="Proteomes" id="UP000472355"/>
    </source>
</evidence>
<evidence type="ECO:0000313" key="1">
    <source>
        <dbReference type="EMBL" id="NFA43403.1"/>
    </source>
</evidence>
<dbReference type="Pfam" id="PF13730">
    <property type="entry name" value="HTH_36"/>
    <property type="match status" value="1"/>
</dbReference>